<dbReference type="GO" id="GO:0005886">
    <property type="term" value="C:plasma membrane"/>
    <property type="evidence" value="ECO:0007669"/>
    <property type="project" value="InterPro"/>
</dbReference>
<dbReference type="InterPro" id="IPR017452">
    <property type="entry name" value="GPCR_Rhodpsn_7TM"/>
</dbReference>
<dbReference type="KEGG" id="alim:106527086"/>
<dbReference type="InterPro" id="IPR027677">
    <property type="entry name" value="P2Y11_rcpt"/>
</dbReference>
<evidence type="ECO:0000256" key="8">
    <source>
        <dbReference type="SAM" id="Phobius"/>
    </source>
</evidence>
<feature type="transmembrane region" description="Helical" evidence="8">
    <location>
        <begin position="748"/>
        <end position="767"/>
    </location>
</feature>
<evidence type="ECO:0000256" key="5">
    <source>
        <dbReference type="ARBA" id="ARBA00023136"/>
    </source>
</evidence>
<dbReference type="PANTHER" id="PTHR12661">
    <property type="entry name" value="PETER PAN-RELATED"/>
    <property type="match status" value="1"/>
</dbReference>
<protein>
    <submittedName>
        <fullName evidence="12">Uncharacterized protein LOC106527086</fullName>
    </submittedName>
</protein>
<dbReference type="PROSITE" id="PS50833">
    <property type="entry name" value="BRIX"/>
    <property type="match status" value="1"/>
</dbReference>
<keyword evidence="6" id="KW-0675">Receptor</keyword>
<evidence type="ECO:0000313" key="12">
    <source>
        <dbReference type="RefSeq" id="XP_013877309.1"/>
    </source>
</evidence>
<dbReference type="GO" id="GO:0006364">
    <property type="term" value="P:rRNA processing"/>
    <property type="evidence" value="ECO:0007669"/>
    <property type="project" value="InterPro"/>
</dbReference>
<feature type="transmembrane region" description="Helical" evidence="8">
    <location>
        <begin position="840"/>
        <end position="861"/>
    </location>
</feature>
<dbReference type="InParanoid" id="A0A2I4CBE6"/>
<dbReference type="InterPro" id="IPR007109">
    <property type="entry name" value="Brix"/>
</dbReference>
<evidence type="ECO:0000259" key="10">
    <source>
        <dbReference type="PROSITE" id="PS50833"/>
    </source>
</evidence>
<comment type="subcellular location">
    <subcellularLocation>
        <location evidence="1">Membrane</location>
    </subcellularLocation>
    <subcellularLocation>
        <location evidence="2">Nucleus</location>
        <location evidence="2">Nucleolus</location>
    </subcellularLocation>
</comment>
<organism evidence="11 12">
    <name type="scientific">Austrofundulus limnaeus</name>
    <name type="common">Annual killifish</name>
    <dbReference type="NCBI Taxonomy" id="52670"/>
    <lineage>
        <taxon>Eukaryota</taxon>
        <taxon>Metazoa</taxon>
        <taxon>Chordata</taxon>
        <taxon>Craniata</taxon>
        <taxon>Vertebrata</taxon>
        <taxon>Euteleostomi</taxon>
        <taxon>Actinopterygii</taxon>
        <taxon>Neopterygii</taxon>
        <taxon>Teleostei</taxon>
        <taxon>Neoteleostei</taxon>
        <taxon>Acanthomorphata</taxon>
        <taxon>Ovalentaria</taxon>
        <taxon>Atherinomorphae</taxon>
        <taxon>Cyprinodontiformes</taxon>
        <taxon>Rivulidae</taxon>
        <taxon>Austrofundulus</taxon>
    </lineage>
</organism>
<evidence type="ECO:0000313" key="11">
    <source>
        <dbReference type="Proteomes" id="UP000192220"/>
    </source>
</evidence>
<dbReference type="OrthoDB" id="10261452at2759"/>
<feature type="region of interest" description="Disordered" evidence="7">
    <location>
        <begin position="318"/>
        <end position="533"/>
    </location>
</feature>
<evidence type="ECO:0000256" key="3">
    <source>
        <dbReference type="ARBA" id="ARBA00022692"/>
    </source>
</evidence>
<dbReference type="GO" id="GO:0023041">
    <property type="term" value="P:neuronal signal transduction"/>
    <property type="evidence" value="ECO:0007669"/>
    <property type="project" value="InterPro"/>
</dbReference>
<dbReference type="AlphaFoldDB" id="A0A2I4CBE6"/>
<dbReference type="GO" id="GO:0045031">
    <property type="term" value="F:G protein-coupled ATP receptor activity"/>
    <property type="evidence" value="ECO:0007669"/>
    <property type="project" value="InterPro"/>
</dbReference>
<dbReference type="PROSITE" id="PS50262">
    <property type="entry name" value="G_PROTEIN_RECEP_F1_2"/>
    <property type="match status" value="1"/>
</dbReference>
<feature type="compositionally biased region" description="Basic and acidic residues" evidence="7">
    <location>
        <begin position="441"/>
        <end position="463"/>
    </location>
</feature>
<keyword evidence="5 8" id="KW-0472">Membrane</keyword>
<proteinExistence type="inferred from homology"/>
<evidence type="ECO:0000256" key="7">
    <source>
        <dbReference type="SAM" id="MobiDB-lite"/>
    </source>
</evidence>
<feature type="transmembrane region" description="Helical" evidence="8">
    <location>
        <begin position="667"/>
        <end position="689"/>
    </location>
</feature>
<accession>A0A2I4CBE6</accession>
<dbReference type="Gene3D" id="1.20.1070.10">
    <property type="entry name" value="Rhodopsin 7-helix transmembrane proteins"/>
    <property type="match status" value="1"/>
</dbReference>
<keyword evidence="11" id="KW-1185">Reference proteome</keyword>
<comment type="similarity">
    <text evidence="6">Belongs to the G-protein coupled receptor 1 family.</text>
</comment>
<dbReference type="SUPFAM" id="SSF52954">
    <property type="entry name" value="Class II aaRS ABD-related"/>
    <property type="match status" value="1"/>
</dbReference>
<dbReference type="PROSITE" id="PS00237">
    <property type="entry name" value="G_PROTEIN_RECEP_F1_1"/>
    <property type="match status" value="1"/>
</dbReference>
<evidence type="ECO:0000256" key="4">
    <source>
        <dbReference type="ARBA" id="ARBA00022989"/>
    </source>
</evidence>
<feature type="compositionally biased region" description="Basic and acidic residues" evidence="7">
    <location>
        <begin position="12"/>
        <end position="21"/>
    </location>
</feature>
<feature type="compositionally biased region" description="Basic and acidic residues" evidence="7">
    <location>
        <begin position="338"/>
        <end position="350"/>
    </location>
</feature>
<sequence>MGKSKTKNQKKARAEASHEAEEAYRSVPHSFVFHRGQVGKNVGQLIMDMRKVMQPFTAESLKVRKKNVLKDFVSVAGPLGVTHFIIFGKTPNSVNMRVARLPKGPTLYFKVLKYSLIKDVISSLKKHRMHEQQFMHHPLLILSNFGMDGMHVKLMATMFQHMFPSINVQKVNLNNIKRCVLLHFDPESQEIQFRHYSLKVVPVGMSRGVKKLMQEKFPNMSKFEDISELLIKGANLSESEAEQDGEDNITELPQIYSGRGNMASQQSAVRLTEIGPRMTLQLLKIQEGMGEGNILYHSIVSKTEEEIQEILKRKEAQIKEKDERRNQQEQNIAKKNKMREEHKKKSLEGIKKKRAEAEEDSEVEDPGNQDDKAAVESDDDVEYYRQAVGEEPDEDMFPGAKKRRRSEESQKPAKKRKLSPATSSKEKFSKSPKRKGAGGQNRDKTEKDRHAKGWKKSKDGEKTFKKKKFPPGKAFGFKKGGERENKFGQKKFGDKRNKDKSFRSKGQKNQSGFKKKGAGRNQGFAKKKGKSPTTIIPFPKKRVVTCLNDYRPVALTPIVMKVFERIVMGHIQEVVPATLDPLQFAYRQNRSTDDAVNTAIHTALTHLEGEGHLSECEMAGNFSDCEKFQIGVLPAVYGVEFVVALAGNVFALWLLLTKERRNWHTGVVLSCNLAISDLLYVFTLPLLIVYYSLGKDWLFGEAVCKIERFLFTCNLYVSIFFIMAISVNRCVALKWPFFARSHVEPAHVKVISMVIWAVVGVISSPVLKFASICGHDYNNKTLCVSFCDQDEENAEPFLIYRYLLAVFGCLVPFLVTFASYCVVIRVVWQNVNITRLEKRKIALLVSSVLVMYAVSFVPYHISQITHFYNRIHNRNKPICWIYNMYQMTKGLATLNMCIHPILYMAVFDSIRVACCGSSSEEKTQGTMRK</sequence>
<dbReference type="GO" id="GO:0005730">
    <property type="term" value="C:nucleolus"/>
    <property type="evidence" value="ECO:0007669"/>
    <property type="project" value="UniProtKB-SubCell"/>
</dbReference>
<dbReference type="SMART" id="SM00879">
    <property type="entry name" value="Brix"/>
    <property type="match status" value="1"/>
</dbReference>
<keyword evidence="6" id="KW-0297">G-protein coupled receptor</keyword>
<dbReference type="PRINTS" id="PR01157">
    <property type="entry name" value="P2YPURNOCPTR"/>
</dbReference>
<dbReference type="RefSeq" id="XP_013877309.1">
    <property type="nucleotide sequence ID" value="XM_014021855.1"/>
</dbReference>
<feature type="compositionally biased region" description="Acidic residues" evidence="7">
    <location>
        <begin position="357"/>
        <end position="368"/>
    </location>
</feature>
<dbReference type="GO" id="GO:0000027">
    <property type="term" value="P:ribosomal large subunit assembly"/>
    <property type="evidence" value="ECO:0007669"/>
    <property type="project" value="TreeGrafter"/>
</dbReference>
<feature type="domain" description="Brix" evidence="10">
    <location>
        <begin position="28"/>
        <end position="291"/>
    </location>
</feature>
<dbReference type="SUPFAM" id="SSF81321">
    <property type="entry name" value="Family A G protein-coupled receptor-like"/>
    <property type="match status" value="1"/>
</dbReference>
<evidence type="ECO:0000256" key="6">
    <source>
        <dbReference type="RuleBase" id="RU000688"/>
    </source>
</evidence>
<dbReference type="Pfam" id="PF04427">
    <property type="entry name" value="Brix"/>
    <property type="match status" value="1"/>
</dbReference>
<dbReference type="GO" id="GO:0030594">
    <property type="term" value="F:neurotransmitter receptor activity"/>
    <property type="evidence" value="ECO:0007669"/>
    <property type="project" value="InterPro"/>
</dbReference>
<dbReference type="Pfam" id="PF00001">
    <property type="entry name" value="7tm_1"/>
    <property type="match status" value="1"/>
</dbReference>
<name>A0A2I4CBE6_AUSLI</name>
<feature type="compositionally biased region" description="Basic and acidic residues" evidence="7">
    <location>
        <begin position="479"/>
        <end position="502"/>
    </location>
</feature>
<feature type="transmembrane region" description="Helical" evidence="8">
    <location>
        <begin position="709"/>
        <end position="727"/>
    </location>
</feature>
<gene>
    <name evidence="12" type="primary">LOC106527086</name>
</gene>
<evidence type="ECO:0000256" key="1">
    <source>
        <dbReference type="ARBA" id="ARBA00004370"/>
    </source>
</evidence>
<dbReference type="PANTHER" id="PTHR12661:SF5">
    <property type="entry name" value="SUPPRESSOR OF SWI4 1 HOMOLOG"/>
    <property type="match status" value="1"/>
</dbReference>
<dbReference type="PRINTS" id="PR00237">
    <property type="entry name" value="GPCRRHODOPSN"/>
</dbReference>
<dbReference type="STRING" id="52670.A0A2I4CBE6"/>
<keyword evidence="4 8" id="KW-1133">Transmembrane helix</keyword>
<feature type="transmembrane region" description="Helical" evidence="8">
    <location>
        <begin position="635"/>
        <end position="655"/>
    </location>
</feature>
<keyword evidence="3 6" id="KW-0812">Transmembrane</keyword>
<keyword evidence="6" id="KW-0807">Transducer</keyword>
<evidence type="ECO:0000259" key="9">
    <source>
        <dbReference type="PROSITE" id="PS50262"/>
    </source>
</evidence>
<dbReference type="GO" id="GO:0019843">
    <property type="term" value="F:rRNA binding"/>
    <property type="evidence" value="ECO:0007669"/>
    <property type="project" value="InterPro"/>
</dbReference>
<evidence type="ECO:0000256" key="2">
    <source>
        <dbReference type="ARBA" id="ARBA00004604"/>
    </source>
</evidence>
<reference evidence="12" key="1">
    <citation type="submission" date="2025-08" db="UniProtKB">
        <authorList>
            <consortium name="RefSeq"/>
        </authorList>
    </citation>
    <scope>IDENTIFICATION</scope>
    <source>
        <strain evidence="12">Quisiro</strain>
        <tissue evidence="12">Liver</tissue>
    </source>
</reference>
<feature type="region of interest" description="Disordered" evidence="7">
    <location>
        <begin position="1"/>
        <end position="21"/>
    </location>
</feature>
<feature type="compositionally biased region" description="Basic residues" evidence="7">
    <location>
        <begin position="1"/>
        <end position="11"/>
    </location>
</feature>
<dbReference type="Proteomes" id="UP000192220">
    <property type="component" value="Unplaced"/>
</dbReference>
<dbReference type="GO" id="GO:0030687">
    <property type="term" value="C:preribosome, large subunit precursor"/>
    <property type="evidence" value="ECO:0007669"/>
    <property type="project" value="TreeGrafter"/>
</dbReference>
<dbReference type="InterPro" id="IPR045112">
    <property type="entry name" value="PPAN-like"/>
</dbReference>
<feature type="compositionally biased region" description="Basic and acidic residues" evidence="7">
    <location>
        <begin position="318"/>
        <end position="327"/>
    </location>
</feature>
<dbReference type="GeneID" id="106527086"/>
<feature type="transmembrane region" description="Helical" evidence="8">
    <location>
        <begin position="802"/>
        <end position="828"/>
    </location>
</feature>
<dbReference type="CDD" id="cd15376">
    <property type="entry name" value="7tmA_P2Y11"/>
    <property type="match status" value="1"/>
</dbReference>
<feature type="domain" description="G-protein coupled receptors family 1 profile" evidence="9">
    <location>
        <begin position="647"/>
        <end position="903"/>
    </location>
</feature>
<dbReference type="InterPro" id="IPR000276">
    <property type="entry name" value="GPCR_Rhodpsn"/>
</dbReference>